<protein>
    <submittedName>
        <fullName evidence="2">Uncharacterized protein</fullName>
    </submittedName>
</protein>
<dbReference type="WBParaSite" id="ES5_v2.g18155.t1">
    <property type="protein sequence ID" value="ES5_v2.g18155.t1"/>
    <property type="gene ID" value="ES5_v2.g18155"/>
</dbReference>
<dbReference type="Proteomes" id="UP000887579">
    <property type="component" value="Unplaced"/>
</dbReference>
<sequence length="376" mass="43336">MATKSDLSLSKNQHQTFVDSRADSKYDNLNLNQNQKCFNPFHESSKSKIENNKFLEDKGKHLQTWNKSSPGSLANPFESFDYCEFQKEKEQKRWKKSDENDSSANSSTLSLHIAAYENCVETSNIDENVLNQKRFSSNSVSKFENGFEIPRQQEDGTKTPEIMLFKASQRLRNPRNNSNFGTPSSSMPSINRSSSFMSTSTTNIRARTPSKNTSTMSIRGGYDVAGEDIQKRLNSVQRRKHREVPPKPPQFLGYTMSGDEMKRYFGAKYLHGAGQFWAITEIIKFSPNNELTYREIHEIYYFLYEQILDEKTLRGIFNADSSKFARQIFADENELFKVRGSNPDFLVSLVNPERDYVPARIRDEERTRIMAKFGNA</sequence>
<evidence type="ECO:0000313" key="2">
    <source>
        <dbReference type="WBParaSite" id="ES5_v2.g18155.t1"/>
    </source>
</evidence>
<accession>A0AC34FLI6</accession>
<name>A0AC34FLI6_9BILA</name>
<evidence type="ECO:0000313" key="1">
    <source>
        <dbReference type="Proteomes" id="UP000887579"/>
    </source>
</evidence>
<reference evidence="2" key="1">
    <citation type="submission" date="2022-11" db="UniProtKB">
        <authorList>
            <consortium name="WormBaseParasite"/>
        </authorList>
    </citation>
    <scope>IDENTIFICATION</scope>
</reference>
<organism evidence="1 2">
    <name type="scientific">Panagrolaimus sp. ES5</name>
    <dbReference type="NCBI Taxonomy" id="591445"/>
    <lineage>
        <taxon>Eukaryota</taxon>
        <taxon>Metazoa</taxon>
        <taxon>Ecdysozoa</taxon>
        <taxon>Nematoda</taxon>
        <taxon>Chromadorea</taxon>
        <taxon>Rhabditida</taxon>
        <taxon>Tylenchina</taxon>
        <taxon>Panagrolaimomorpha</taxon>
        <taxon>Panagrolaimoidea</taxon>
        <taxon>Panagrolaimidae</taxon>
        <taxon>Panagrolaimus</taxon>
    </lineage>
</organism>
<proteinExistence type="predicted"/>